<organism evidence="2 3">
    <name type="scientific">Cryptosporidium xiaoi</name>
    <dbReference type="NCBI Taxonomy" id="659607"/>
    <lineage>
        <taxon>Eukaryota</taxon>
        <taxon>Sar</taxon>
        <taxon>Alveolata</taxon>
        <taxon>Apicomplexa</taxon>
        <taxon>Conoidasida</taxon>
        <taxon>Coccidia</taxon>
        <taxon>Eucoccidiorida</taxon>
        <taxon>Eimeriorina</taxon>
        <taxon>Cryptosporidiidae</taxon>
        <taxon>Cryptosporidium</taxon>
    </lineage>
</organism>
<feature type="compositionally biased region" description="Low complexity" evidence="1">
    <location>
        <begin position="68"/>
        <end position="88"/>
    </location>
</feature>
<reference evidence="2 3" key="1">
    <citation type="submission" date="2023-10" db="EMBL/GenBank/DDBJ databases">
        <title>Comparative genomics analysis reveals potential genetic determinants of host preference in Cryptosporidium xiaoi.</title>
        <authorList>
            <person name="Xiao L."/>
            <person name="Li J."/>
        </authorList>
    </citation>
    <scope>NUCLEOTIDE SEQUENCE [LARGE SCALE GENOMIC DNA]</scope>
    <source>
        <strain evidence="2 3">52996</strain>
    </source>
</reference>
<feature type="compositionally biased region" description="Polar residues" evidence="1">
    <location>
        <begin position="39"/>
        <end position="65"/>
    </location>
</feature>
<evidence type="ECO:0000313" key="3">
    <source>
        <dbReference type="Proteomes" id="UP001311799"/>
    </source>
</evidence>
<proteinExistence type="predicted"/>
<accession>A0AAV9XYP5</accession>
<protein>
    <submittedName>
        <fullName evidence="2">Uncharacterized protein</fullName>
    </submittedName>
</protein>
<feature type="compositionally biased region" description="Polar residues" evidence="1">
    <location>
        <begin position="89"/>
        <end position="107"/>
    </location>
</feature>
<evidence type="ECO:0000256" key="1">
    <source>
        <dbReference type="SAM" id="MobiDB-lite"/>
    </source>
</evidence>
<sequence length="107" mass="11954">MRLEEKTTRKEYQLNDSDYKICANSQKNILRKDNKHLQNKGNSDNHNTRSDLNLASGDKNPNNIPRDTPTSITSTPSSRSLSYMSTSTNTPSFTQDLMIASNSGPFG</sequence>
<feature type="region of interest" description="Disordered" evidence="1">
    <location>
        <begin position="36"/>
        <end position="107"/>
    </location>
</feature>
<dbReference type="EMBL" id="JAWDEY010000010">
    <property type="protein sequence ID" value="KAK6589890.1"/>
    <property type="molecule type" value="Genomic_DNA"/>
</dbReference>
<dbReference type="AlphaFoldDB" id="A0AAV9XYP5"/>
<gene>
    <name evidence="2" type="ORF">RS030_192876</name>
</gene>
<dbReference type="Proteomes" id="UP001311799">
    <property type="component" value="Unassembled WGS sequence"/>
</dbReference>
<name>A0AAV9XYP5_9CRYT</name>
<evidence type="ECO:0000313" key="2">
    <source>
        <dbReference type="EMBL" id="KAK6589890.1"/>
    </source>
</evidence>
<keyword evidence="3" id="KW-1185">Reference proteome</keyword>
<comment type="caution">
    <text evidence="2">The sequence shown here is derived from an EMBL/GenBank/DDBJ whole genome shotgun (WGS) entry which is preliminary data.</text>
</comment>